<accession>A0A3N4R9D1</accession>
<feature type="transmembrane region" description="Helical" evidence="1">
    <location>
        <begin position="44"/>
        <end position="63"/>
    </location>
</feature>
<keyword evidence="1" id="KW-0812">Transmembrane</keyword>
<reference evidence="4 5" key="1">
    <citation type="submission" date="2018-11" db="EMBL/GenBank/DDBJ databases">
        <title>Sequencing the genomes of 1000 actinobacteria strains.</title>
        <authorList>
            <person name="Klenk H.-P."/>
        </authorList>
    </citation>
    <scope>NUCLEOTIDE SEQUENCE [LARGE SCALE GENOMIC DNA]</scope>
    <source>
        <strain evidence="2 5">DSM 44780</strain>
        <strain evidence="3 4">DSM 44781</strain>
    </source>
</reference>
<keyword evidence="4" id="KW-1185">Reference proteome</keyword>
<dbReference type="RefSeq" id="WP_123563710.1">
    <property type="nucleotide sequence ID" value="NZ_JBEYIY010000070.1"/>
</dbReference>
<dbReference type="AlphaFoldDB" id="A0A3N4R9D1"/>
<accession>A0A8G1U9S3</accession>
<evidence type="ECO:0000313" key="3">
    <source>
        <dbReference type="EMBL" id="RPE27575.1"/>
    </source>
</evidence>
<evidence type="ECO:0000313" key="2">
    <source>
        <dbReference type="EMBL" id="ROR35481.1"/>
    </source>
</evidence>
<keyword evidence="1" id="KW-1133">Transmembrane helix</keyword>
<name>A0A3N4R9D1_9ACTN</name>
<gene>
    <name evidence="3" type="ORF">EDD38_6858</name>
    <name evidence="2" type="ORF">EDD39_7139</name>
</gene>
<evidence type="ECO:0000313" key="4">
    <source>
        <dbReference type="Proteomes" id="UP000266906"/>
    </source>
</evidence>
<organism evidence="3 4">
    <name type="scientific">Kitasatospora cineracea</name>
    <dbReference type="NCBI Taxonomy" id="88074"/>
    <lineage>
        <taxon>Bacteria</taxon>
        <taxon>Bacillati</taxon>
        <taxon>Actinomycetota</taxon>
        <taxon>Actinomycetes</taxon>
        <taxon>Kitasatosporales</taxon>
        <taxon>Streptomycetaceae</taxon>
        <taxon>Kitasatospora</taxon>
    </lineage>
</organism>
<dbReference type="OrthoDB" id="3873148at2"/>
<keyword evidence="1" id="KW-0472">Membrane</keyword>
<protein>
    <submittedName>
        <fullName evidence="3">Uncharacterized protein</fullName>
    </submittedName>
</protein>
<proteinExistence type="predicted"/>
<dbReference type="EMBL" id="RKQG01000003">
    <property type="protein sequence ID" value="RPE27575.1"/>
    <property type="molecule type" value="Genomic_DNA"/>
</dbReference>
<dbReference type="Proteomes" id="UP000266906">
    <property type="component" value="Unassembled WGS sequence"/>
</dbReference>
<dbReference type="EMBL" id="RJVJ01000003">
    <property type="protein sequence ID" value="ROR35481.1"/>
    <property type="molecule type" value="Genomic_DNA"/>
</dbReference>
<evidence type="ECO:0000256" key="1">
    <source>
        <dbReference type="SAM" id="Phobius"/>
    </source>
</evidence>
<comment type="caution">
    <text evidence="3">The sequence shown here is derived from an EMBL/GenBank/DDBJ whole genome shotgun (WGS) entry which is preliminary data.</text>
</comment>
<sequence length="64" mass="6652">MISGHLAAPALWAVLTPLGVLLSGVGLASTIRIRPGTDRPRDHLLGPLLIATGILIAGFGLWML</sequence>
<dbReference type="Proteomes" id="UP000267408">
    <property type="component" value="Unassembled WGS sequence"/>
</dbReference>
<evidence type="ECO:0000313" key="5">
    <source>
        <dbReference type="Proteomes" id="UP000267408"/>
    </source>
</evidence>